<dbReference type="InterPro" id="IPR016179">
    <property type="entry name" value="Insulin-like"/>
</dbReference>
<evidence type="ECO:0000259" key="3">
    <source>
        <dbReference type="Pfam" id="PF00049"/>
    </source>
</evidence>
<name>A0A1B1V2Q6_BUGNE</name>
<proteinExistence type="evidence at transcript level"/>
<keyword evidence="2" id="KW-0732">Signal</keyword>
<evidence type="ECO:0000313" key="4">
    <source>
        <dbReference type="EMBL" id="ANW11181.1"/>
    </source>
</evidence>
<feature type="signal peptide" evidence="2">
    <location>
        <begin position="1"/>
        <end position="18"/>
    </location>
</feature>
<dbReference type="CDD" id="cd04366">
    <property type="entry name" value="IlGF_insulin_bombyxin_like"/>
    <property type="match status" value="1"/>
</dbReference>
<dbReference type="Gene3D" id="1.10.100.10">
    <property type="entry name" value="Insulin-like"/>
    <property type="match status" value="1"/>
</dbReference>
<protein>
    <submittedName>
        <fullName evidence="4">Insulin-like peptide D</fullName>
    </submittedName>
</protein>
<evidence type="ECO:0000256" key="1">
    <source>
        <dbReference type="ARBA" id="ARBA00009034"/>
    </source>
</evidence>
<dbReference type="InterPro" id="IPR036438">
    <property type="entry name" value="Insulin-like_sf"/>
</dbReference>
<dbReference type="Pfam" id="PF00049">
    <property type="entry name" value="Insulin"/>
    <property type="match status" value="1"/>
</dbReference>
<dbReference type="GO" id="GO:0005576">
    <property type="term" value="C:extracellular region"/>
    <property type="evidence" value="ECO:0007669"/>
    <property type="project" value="InterPro"/>
</dbReference>
<sequence>MFVRCLIILHCVLSGVVSLERICHMDDQSNKDPGLCRRRLQLYLSRICNGDITPIKHNHITEQLSESEQNPTTANPISGISSSRETANAFLNHSKRQQAESDDVNTFSGIICECCFHPCSEYELSEYCGSKRRRKRYTSQQIEEFEAQLKSLPKYPNFEQMAASPAVQALNRQKRINVRRKEMKVRQQHLHL</sequence>
<dbReference type="SUPFAM" id="SSF56994">
    <property type="entry name" value="Insulin-like"/>
    <property type="match status" value="1"/>
</dbReference>
<organism evidence="4">
    <name type="scientific">Bugula neritina</name>
    <name type="common">Brown bryozoan</name>
    <name type="synonym">Sertularia neritina</name>
    <dbReference type="NCBI Taxonomy" id="10212"/>
    <lineage>
        <taxon>Eukaryota</taxon>
        <taxon>Metazoa</taxon>
        <taxon>Spiralia</taxon>
        <taxon>Lophotrochozoa</taxon>
        <taxon>Bryozoa</taxon>
        <taxon>Gymnolaemata</taxon>
        <taxon>Cheilostomatida</taxon>
        <taxon>Flustrina</taxon>
        <taxon>Buguloidea</taxon>
        <taxon>Bugulidae</taxon>
        <taxon>Bugula</taxon>
    </lineage>
</organism>
<comment type="similarity">
    <text evidence="1">Belongs to the insulin family.</text>
</comment>
<dbReference type="GO" id="GO:0005179">
    <property type="term" value="F:hormone activity"/>
    <property type="evidence" value="ECO:0007669"/>
    <property type="project" value="InterPro"/>
</dbReference>
<dbReference type="InterPro" id="IPR022353">
    <property type="entry name" value="Insulin_CS"/>
</dbReference>
<dbReference type="EMBL" id="KX095881">
    <property type="protein sequence ID" value="ANW11181.1"/>
    <property type="molecule type" value="mRNA"/>
</dbReference>
<gene>
    <name evidence="4" type="primary">ILP-D</name>
</gene>
<feature type="chain" id="PRO_5008531021" evidence="2">
    <location>
        <begin position="19"/>
        <end position="192"/>
    </location>
</feature>
<dbReference type="PROSITE" id="PS00262">
    <property type="entry name" value="INSULIN"/>
    <property type="match status" value="1"/>
</dbReference>
<accession>A0A1B1V2Q6</accession>
<dbReference type="AlphaFoldDB" id="A0A1B1V2Q6"/>
<feature type="domain" description="Insulin-like" evidence="3">
    <location>
        <begin position="35"/>
        <end position="128"/>
    </location>
</feature>
<reference evidence="4" key="1">
    <citation type="submission" date="2016-04" db="EMBL/GenBank/DDBJ databases">
        <title>In silico prediction of neuropeptides/peptide hormone transcripts in the cheilostome bryozoan Bugula neritina.</title>
        <authorList>
            <person name="Yue Him W."/>
            <person name="Yu L."/>
            <person name="Zhang G."/>
            <person name="He L.-S."/>
            <person name="Qian P.-Y."/>
        </authorList>
    </citation>
    <scope>NUCLEOTIDE SEQUENCE</scope>
</reference>
<evidence type="ECO:0000256" key="2">
    <source>
        <dbReference type="SAM" id="SignalP"/>
    </source>
</evidence>